<dbReference type="STRING" id="1524460.IX84_29640"/>
<reference evidence="1 2" key="1">
    <citation type="journal article" date="2014" name="Int. J. Syst. Evol. Microbiol.">
        <title>Phaeodactylibacter xiamenensis gen. nov., sp. nov., a member of the family Saprospiraceae isolated from the marine alga Phaeodactylum tricornutum.</title>
        <authorList>
            <person name="Chen Z.Jr."/>
            <person name="Lei X."/>
            <person name="Lai Q."/>
            <person name="Li Y."/>
            <person name="Zhang B."/>
            <person name="Zhang J."/>
            <person name="Zhang H."/>
            <person name="Yang L."/>
            <person name="Zheng W."/>
            <person name="Tian Y."/>
            <person name="Yu Z."/>
            <person name="Xu H.Jr."/>
            <person name="Zheng T."/>
        </authorList>
    </citation>
    <scope>NUCLEOTIDE SEQUENCE [LARGE SCALE GENOMIC DNA]</scope>
    <source>
        <strain evidence="1 2">KD52</strain>
    </source>
</reference>
<dbReference type="RefSeq" id="WP_044229332.1">
    <property type="nucleotide sequence ID" value="NZ_JBKAGJ010000011.1"/>
</dbReference>
<keyword evidence="2" id="KW-1185">Reference proteome</keyword>
<protein>
    <submittedName>
        <fullName evidence="1">Uncharacterized protein</fullName>
    </submittedName>
</protein>
<organism evidence="1 2">
    <name type="scientific">Phaeodactylibacter xiamenensis</name>
    <dbReference type="NCBI Taxonomy" id="1524460"/>
    <lineage>
        <taxon>Bacteria</taxon>
        <taxon>Pseudomonadati</taxon>
        <taxon>Bacteroidota</taxon>
        <taxon>Saprospiria</taxon>
        <taxon>Saprospirales</taxon>
        <taxon>Haliscomenobacteraceae</taxon>
        <taxon>Phaeodactylibacter</taxon>
    </lineage>
</organism>
<sequence>MFNLGSTFRQLGQPDSAVLNYNQALEAAKRIDFKEILPYILENLANMQINQEEGISYLLEAIAIDEALGNNNHLAGLYENLGTIYGNMGDTLQEGRYREQSWQLVRTHQFVNRELAIGLSDYGVYLIEVSRLETAREVLDYALDMGKKMQDPSSTSYALSILGLLSLRQGAKEQGMGYLSEAEAQARAGADPGYFIYSLINVADGYIQLGQPQPAIGLLLECQRTADQIGLPHLRGDAAKLLA</sequence>
<comment type="caution">
    <text evidence="1">The sequence shown here is derived from an EMBL/GenBank/DDBJ whole genome shotgun (WGS) entry which is preliminary data.</text>
</comment>
<gene>
    <name evidence="1" type="ORF">IX84_29640</name>
</gene>
<dbReference type="SUPFAM" id="SSF48452">
    <property type="entry name" value="TPR-like"/>
    <property type="match status" value="2"/>
</dbReference>
<evidence type="ECO:0000313" key="1">
    <source>
        <dbReference type="EMBL" id="KGE85230.1"/>
    </source>
</evidence>
<dbReference type="OrthoDB" id="1090267at2"/>
<dbReference type="InterPro" id="IPR011990">
    <property type="entry name" value="TPR-like_helical_dom_sf"/>
</dbReference>
<proteinExistence type="predicted"/>
<dbReference type="Proteomes" id="UP000029736">
    <property type="component" value="Unassembled WGS sequence"/>
</dbReference>
<evidence type="ECO:0000313" key="2">
    <source>
        <dbReference type="Proteomes" id="UP000029736"/>
    </source>
</evidence>
<dbReference type="EMBL" id="JPOS01000092">
    <property type="protein sequence ID" value="KGE85230.1"/>
    <property type="molecule type" value="Genomic_DNA"/>
</dbReference>
<dbReference type="Pfam" id="PF13181">
    <property type="entry name" value="TPR_8"/>
    <property type="match status" value="1"/>
</dbReference>
<accession>A0A098RZA7</accession>
<dbReference type="Gene3D" id="1.25.40.10">
    <property type="entry name" value="Tetratricopeptide repeat domain"/>
    <property type="match status" value="2"/>
</dbReference>
<name>A0A098RZA7_9BACT</name>
<dbReference type="InterPro" id="IPR019734">
    <property type="entry name" value="TPR_rpt"/>
</dbReference>
<dbReference type="AlphaFoldDB" id="A0A098RZA7"/>